<feature type="domain" description="Clr5" evidence="2">
    <location>
        <begin position="53"/>
        <end position="105"/>
    </location>
</feature>
<dbReference type="PANTHER" id="PTHR38788:SF3">
    <property type="entry name" value="CLR5 DOMAIN-CONTAINING PROTEIN"/>
    <property type="match status" value="1"/>
</dbReference>
<evidence type="ECO:0000256" key="1">
    <source>
        <dbReference type="SAM" id="MobiDB-lite"/>
    </source>
</evidence>
<accession>A0AAD9AI12</accession>
<dbReference type="EMBL" id="JAQOWY010000253">
    <property type="protein sequence ID" value="KAK1845959.1"/>
    <property type="molecule type" value="Genomic_DNA"/>
</dbReference>
<dbReference type="AlphaFoldDB" id="A0AAD9AI12"/>
<sequence length="140" mass="16231">MVVNNVVGPPGFSSSVPIPNNMKRSLTSRLSHGMEAPFNLTHVETDSISTVSQTQWESRKEVIRALYLTQNLPLKQIKVIMARTYSFCATERMYKRQFVKWRWKKYNTKISQDQQAVERPPGFQNMSQAAPTRRQTMSYD</sequence>
<proteinExistence type="predicted"/>
<feature type="region of interest" description="Disordered" evidence="1">
    <location>
        <begin position="113"/>
        <end position="140"/>
    </location>
</feature>
<keyword evidence="4" id="KW-1185">Reference proteome</keyword>
<comment type="caution">
    <text evidence="3">The sequence shown here is derived from an EMBL/GenBank/DDBJ whole genome shotgun (WGS) entry which is preliminary data.</text>
</comment>
<evidence type="ECO:0000259" key="2">
    <source>
        <dbReference type="Pfam" id="PF14420"/>
    </source>
</evidence>
<gene>
    <name evidence="3" type="ORF">CCHR01_11388</name>
</gene>
<dbReference type="Pfam" id="PF14420">
    <property type="entry name" value="Clr5"/>
    <property type="match status" value="1"/>
</dbReference>
<protein>
    <recommendedName>
        <fullName evidence="2">Clr5 domain-containing protein</fullName>
    </recommendedName>
</protein>
<dbReference type="PANTHER" id="PTHR38788">
    <property type="entry name" value="CLR5 DOMAIN-CONTAINING PROTEIN"/>
    <property type="match status" value="1"/>
</dbReference>
<evidence type="ECO:0000313" key="3">
    <source>
        <dbReference type="EMBL" id="KAK1845959.1"/>
    </source>
</evidence>
<dbReference type="InterPro" id="IPR025676">
    <property type="entry name" value="Clr5_dom"/>
</dbReference>
<name>A0AAD9AI12_9PEZI</name>
<organism evidence="3 4">
    <name type="scientific">Colletotrichum chrysophilum</name>
    <dbReference type="NCBI Taxonomy" id="1836956"/>
    <lineage>
        <taxon>Eukaryota</taxon>
        <taxon>Fungi</taxon>
        <taxon>Dikarya</taxon>
        <taxon>Ascomycota</taxon>
        <taxon>Pezizomycotina</taxon>
        <taxon>Sordariomycetes</taxon>
        <taxon>Hypocreomycetidae</taxon>
        <taxon>Glomerellales</taxon>
        <taxon>Glomerellaceae</taxon>
        <taxon>Colletotrichum</taxon>
        <taxon>Colletotrichum gloeosporioides species complex</taxon>
    </lineage>
</organism>
<feature type="compositionally biased region" description="Polar residues" evidence="1">
    <location>
        <begin position="124"/>
        <end position="140"/>
    </location>
</feature>
<dbReference type="Proteomes" id="UP001243330">
    <property type="component" value="Unassembled WGS sequence"/>
</dbReference>
<reference evidence="3" key="1">
    <citation type="submission" date="2023-01" db="EMBL/GenBank/DDBJ databases">
        <title>Colletotrichum chrysophilum M932 genome sequence.</title>
        <authorList>
            <person name="Baroncelli R."/>
        </authorList>
    </citation>
    <scope>NUCLEOTIDE SEQUENCE</scope>
    <source>
        <strain evidence="3">M932</strain>
    </source>
</reference>
<evidence type="ECO:0000313" key="4">
    <source>
        <dbReference type="Proteomes" id="UP001243330"/>
    </source>
</evidence>